<organism evidence="1 2">
    <name type="scientific">Minwuia thermotolerans</name>
    <dbReference type="NCBI Taxonomy" id="2056226"/>
    <lineage>
        <taxon>Bacteria</taxon>
        <taxon>Pseudomonadati</taxon>
        <taxon>Pseudomonadota</taxon>
        <taxon>Alphaproteobacteria</taxon>
        <taxon>Minwuiales</taxon>
        <taxon>Minwuiaceae</taxon>
        <taxon>Minwuia</taxon>
    </lineage>
</organism>
<comment type="caution">
    <text evidence="1">The sequence shown here is derived from an EMBL/GenBank/DDBJ whole genome shotgun (WGS) entry which is preliminary data.</text>
</comment>
<gene>
    <name evidence="1" type="ORF">CVT23_17665</name>
</gene>
<dbReference type="InterPro" id="IPR009922">
    <property type="entry name" value="DUF1457"/>
</dbReference>
<evidence type="ECO:0000313" key="2">
    <source>
        <dbReference type="Proteomes" id="UP000229498"/>
    </source>
</evidence>
<dbReference type="EMBL" id="PHIG01000047">
    <property type="protein sequence ID" value="PJK28206.1"/>
    <property type="molecule type" value="Genomic_DNA"/>
</dbReference>
<name>A0A2M9FXL9_9PROT</name>
<sequence length="154" mass="17642">MSLEVYRDPSDRDLKDPRLLRLRRYWHGLRQDGRLPSRDQVDPADLVPVLPVMFLIDVLAPGGYRYRLVGTDVVAGMGYDMTGQLVSRAYAGPDWNEVRKDYEFVIQDRRPCLTVNDVVLKPARLRKVYRRLLLPLASDGENVDVLMGAVVFVL</sequence>
<evidence type="ECO:0000313" key="1">
    <source>
        <dbReference type="EMBL" id="PJK28206.1"/>
    </source>
</evidence>
<reference evidence="1 2" key="1">
    <citation type="submission" date="2017-11" db="EMBL/GenBank/DDBJ databases">
        <title>Draft genome sequence of Rhizobiales bacterium SY3-13.</title>
        <authorList>
            <person name="Sun C."/>
        </authorList>
    </citation>
    <scope>NUCLEOTIDE SEQUENCE [LARGE SCALE GENOMIC DNA]</scope>
    <source>
        <strain evidence="1 2">SY3-13</strain>
    </source>
</reference>
<evidence type="ECO:0008006" key="3">
    <source>
        <dbReference type="Google" id="ProtNLM"/>
    </source>
</evidence>
<dbReference type="Proteomes" id="UP000229498">
    <property type="component" value="Unassembled WGS sequence"/>
</dbReference>
<dbReference type="OrthoDB" id="8480244at2"/>
<accession>A0A2M9FXL9</accession>
<dbReference type="Pfam" id="PF07310">
    <property type="entry name" value="PAS_5"/>
    <property type="match status" value="1"/>
</dbReference>
<dbReference type="RefSeq" id="WP_109794653.1">
    <property type="nucleotide sequence ID" value="NZ_PHIG01000047.1"/>
</dbReference>
<keyword evidence="2" id="KW-1185">Reference proteome</keyword>
<protein>
    <recommendedName>
        <fullName evidence="3">PAS domain-containing protein</fullName>
    </recommendedName>
</protein>
<dbReference type="AlphaFoldDB" id="A0A2M9FXL9"/>
<proteinExistence type="predicted"/>